<keyword evidence="1" id="KW-0378">Hydrolase</keyword>
<dbReference type="Gene3D" id="3.40.50.1110">
    <property type="entry name" value="SGNH hydrolase"/>
    <property type="match status" value="1"/>
</dbReference>
<keyword evidence="4" id="KW-1185">Reference proteome</keyword>
<dbReference type="PANTHER" id="PTHR22901:SF0">
    <property type="entry name" value="SIALATE O-ACETYLESTERASE"/>
    <property type="match status" value="1"/>
</dbReference>
<gene>
    <name evidence="3" type="ORF">ED312_00685</name>
</gene>
<evidence type="ECO:0000256" key="1">
    <source>
        <dbReference type="ARBA" id="ARBA00022801"/>
    </source>
</evidence>
<comment type="caution">
    <text evidence="3">The sequence shown here is derived from an EMBL/GenBank/DDBJ whole genome shotgun (WGS) entry which is preliminary data.</text>
</comment>
<name>A0A3N0F4U6_SINP1</name>
<dbReference type="GO" id="GO:0005975">
    <property type="term" value="P:carbohydrate metabolic process"/>
    <property type="evidence" value="ECO:0007669"/>
    <property type="project" value="TreeGrafter"/>
</dbReference>
<protein>
    <submittedName>
        <fullName evidence="3">9-O-acetylesterase</fullName>
    </submittedName>
</protein>
<dbReference type="GO" id="GO:0001681">
    <property type="term" value="F:sialate O-acetylesterase activity"/>
    <property type="evidence" value="ECO:0007669"/>
    <property type="project" value="InterPro"/>
</dbReference>
<dbReference type="InterPro" id="IPR036514">
    <property type="entry name" value="SGNH_hydro_sf"/>
</dbReference>
<dbReference type="Pfam" id="PF03629">
    <property type="entry name" value="SASA"/>
    <property type="match status" value="1"/>
</dbReference>
<dbReference type="RefSeq" id="WP_123214061.1">
    <property type="nucleotide sequence ID" value="NZ_RJTM01000002.1"/>
</dbReference>
<dbReference type="InterPro" id="IPR005181">
    <property type="entry name" value="SASA"/>
</dbReference>
<dbReference type="SUPFAM" id="SSF49785">
    <property type="entry name" value="Galactose-binding domain-like"/>
    <property type="match status" value="1"/>
</dbReference>
<accession>A0A3N0F4U6</accession>
<dbReference type="SUPFAM" id="SSF52266">
    <property type="entry name" value="SGNH hydrolase"/>
    <property type="match status" value="1"/>
</dbReference>
<organism evidence="3 4">
    <name type="scientific">Sinomicrobium pectinilyticum</name>
    <dbReference type="NCBI Taxonomy" id="1084421"/>
    <lineage>
        <taxon>Bacteria</taxon>
        <taxon>Pseudomonadati</taxon>
        <taxon>Bacteroidota</taxon>
        <taxon>Flavobacteriia</taxon>
        <taxon>Flavobacteriales</taxon>
        <taxon>Flavobacteriaceae</taxon>
        <taxon>Sinomicrobium</taxon>
    </lineage>
</organism>
<feature type="domain" description="Sialate O-acetylesterase" evidence="2">
    <location>
        <begin position="418"/>
        <end position="515"/>
    </location>
</feature>
<dbReference type="PANTHER" id="PTHR22901">
    <property type="entry name" value="SIALATE O-ACETYLESTERASE"/>
    <property type="match status" value="1"/>
</dbReference>
<dbReference type="EMBL" id="RJTM01000002">
    <property type="protein sequence ID" value="RNL95150.1"/>
    <property type="molecule type" value="Genomic_DNA"/>
</dbReference>
<evidence type="ECO:0000313" key="4">
    <source>
        <dbReference type="Proteomes" id="UP000267469"/>
    </source>
</evidence>
<dbReference type="InterPro" id="IPR039329">
    <property type="entry name" value="SIAE"/>
</dbReference>
<dbReference type="AlphaFoldDB" id="A0A3N0F4U6"/>
<dbReference type="InterPro" id="IPR008979">
    <property type="entry name" value="Galactose-bd-like_sf"/>
</dbReference>
<evidence type="ECO:0000313" key="3">
    <source>
        <dbReference type="EMBL" id="RNL95150.1"/>
    </source>
</evidence>
<evidence type="ECO:0000259" key="2">
    <source>
        <dbReference type="Pfam" id="PF03629"/>
    </source>
</evidence>
<proteinExistence type="predicted"/>
<dbReference type="Proteomes" id="UP000267469">
    <property type="component" value="Unassembled WGS sequence"/>
</dbReference>
<sequence length="655" mass="73907">MMRSLLLWQFVLGVIFTAYAQELRLPAYFTGNMVLQRDVPVTLWGWSAPGREIKVEIGGRPAHTRTDKKGKWKLQLPAFPAGGPYTVKISDGESGITLKNVLMGDVWLCGGQSNMEWPLKQTPYREPDTTWLEKGQIRLLKVNPEMDYRPREDINSSGWITPDLESIADFSAVGYHFGKFVQQESGVPIGLISVNLGATAVETWMSNEALEAFPQFKEEIKHTGSFADVRKAFEKSKKHWYNKYYYTGPGVTGKWYLPETDISSWDTLEVAGNTWKEEKALKDFDGAVWLRKSFDLPEGFKGDSLHLQLLQIDDYDITWVNGHRIGETFGRHNHRNYQVPAGILKKKGNVLVVRVFDAGGIGGFTTSAFWGNDILWGKWHYRKGLQVEAGKFPEPELVDVSPFSSPGVLYNANVAPLTALRVKGTIWYQGESNAARAAEYRELFPALIRDWRNHFNNEMPFLWVQLANYGKEPEVPGPSSWAELREAQAMARALPNTGMAVTIDIGEAEDIHPRNKEDVGKRLGTLAMNLGYGGKYPAQAPRFKETEKKGDSLLVHFTLATDSLKTKDKYGYIRGFQLAGKDGKFHWAQAFLRRNTVVVYRPGLKDPVEVRYAWSDNPGPLDLTDQNGLPAEPFRSDDHQLSTEGMVFDSKAPRF</sequence>
<dbReference type="OrthoDB" id="9816001at2"/>
<reference evidence="3 4" key="1">
    <citation type="submission" date="2018-10" db="EMBL/GenBank/DDBJ databases">
        <title>Sinomicrobium pectinilyticum sp. nov., a pectinase-producing bacterium isolated from alkaline and saline soil, and emended description of the genus Sinomicrobium.</title>
        <authorList>
            <person name="Cheng B."/>
            <person name="Li C."/>
            <person name="Lai Q."/>
            <person name="Du M."/>
            <person name="Shao Z."/>
            <person name="Xu P."/>
            <person name="Yang C."/>
        </authorList>
    </citation>
    <scope>NUCLEOTIDE SEQUENCE [LARGE SCALE GENOMIC DNA]</scope>
    <source>
        <strain evidence="3 4">5DNS001</strain>
    </source>
</reference>
<dbReference type="Gene3D" id="2.60.120.260">
    <property type="entry name" value="Galactose-binding domain-like"/>
    <property type="match status" value="1"/>
</dbReference>